<sequence length="259" mass="29313">MEFLQSDQGWLNLIGLIWLENGVNTFGAEMEELSLDANVFPEKIGSFILENDKVYFDPLVEGVELENIAIDSKKLVFDINAGIDKRQNFKNLQWNIIKRGDSFGVRLRDLLAKDVVEFAGVDRFPVDLKWRIKAKFIPYNPIKEVMITNVVGQVSPNASSGYVEFDFEGKTYKIDALANPDDVELFLMFADDTSGESTYGGGRYMYVDRDFESDEILLDFNMAYNPPCVYTAHATCPLPPKQNVLDLAIMAGHKNFGKH</sequence>
<evidence type="ECO:0000313" key="2">
    <source>
        <dbReference type="Proteomes" id="UP000006073"/>
    </source>
</evidence>
<organism evidence="1 2">
    <name type="scientific">Indibacter alkaliphilus (strain CCUG 57479 / KCTC 22604 / LW1)</name>
    <dbReference type="NCBI Taxonomy" id="1189612"/>
    <lineage>
        <taxon>Bacteria</taxon>
        <taxon>Pseudomonadati</taxon>
        <taxon>Bacteroidota</taxon>
        <taxon>Cytophagia</taxon>
        <taxon>Cytophagales</taxon>
        <taxon>Cyclobacteriaceae</taxon>
    </lineage>
</organism>
<dbReference type="Proteomes" id="UP000006073">
    <property type="component" value="Unassembled WGS sequence"/>
</dbReference>
<reference evidence="1 2" key="1">
    <citation type="journal article" date="2013" name="Genome Announc.">
        <title>Draft Genome Sequence of Indibacter alkaliphilus Strain LW1T, Isolated from Lonar Lake, a Haloalkaline Lake in the Buldana District of Maharashtra, India.</title>
        <authorList>
            <person name="Singh A."/>
            <person name="Kumar Jangir P."/>
            <person name="Sharma R."/>
            <person name="Singh A."/>
            <person name="Kumar Pinnaka A."/>
            <person name="Shivaji S."/>
        </authorList>
    </citation>
    <scope>NUCLEOTIDE SEQUENCE [LARGE SCALE GENOMIC DNA]</scope>
    <source>
        <strain evidence="2">CCUG 57479 / KCTC 22604 / LW1</strain>
    </source>
</reference>
<dbReference type="Pfam" id="PF07920">
    <property type="entry name" value="DUF1684"/>
    <property type="match status" value="1"/>
</dbReference>
<dbReference type="STRING" id="1189612.A33Q_0946"/>
<comment type="caution">
    <text evidence="1">The sequence shown here is derived from an EMBL/GenBank/DDBJ whole genome shotgun (WGS) entry which is preliminary data.</text>
</comment>
<dbReference type="PANTHER" id="PTHR41913:SF1">
    <property type="entry name" value="DUF1684 DOMAIN-CONTAINING PROTEIN"/>
    <property type="match status" value="1"/>
</dbReference>
<dbReference type="EMBL" id="ALWO02000023">
    <property type="protein sequence ID" value="EOZ98292.1"/>
    <property type="molecule type" value="Genomic_DNA"/>
</dbReference>
<accession>S2DGY0</accession>
<protein>
    <recommendedName>
        <fullName evidence="3">DUF1684 domain-containing protein</fullName>
    </recommendedName>
</protein>
<dbReference type="InterPro" id="IPR012467">
    <property type="entry name" value="DUF1684"/>
</dbReference>
<evidence type="ECO:0000313" key="1">
    <source>
        <dbReference type="EMBL" id="EOZ98292.1"/>
    </source>
</evidence>
<name>S2DGY0_INDAL</name>
<dbReference type="PANTHER" id="PTHR41913">
    <property type="entry name" value="DUF1684 DOMAIN-CONTAINING PROTEIN"/>
    <property type="match status" value="1"/>
</dbReference>
<dbReference type="AlphaFoldDB" id="S2DGY0"/>
<evidence type="ECO:0008006" key="3">
    <source>
        <dbReference type="Google" id="ProtNLM"/>
    </source>
</evidence>
<dbReference type="eggNOG" id="COG3358">
    <property type="taxonomic scope" value="Bacteria"/>
</dbReference>
<gene>
    <name evidence="1" type="ORF">A33Q_0946</name>
</gene>
<proteinExistence type="predicted"/>
<keyword evidence="2" id="KW-1185">Reference proteome</keyword>